<organism evidence="2 3">
    <name type="scientific">Scylla paramamosain</name>
    <name type="common">Mud crab</name>
    <dbReference type="NCBI Taxonomy" id="85552"/>
    <lineage>
        <taxon>Eukaryota</taxon>
        <taxon>Metazoa</taxon>
        <taxon>Ecdysozoa</taxon>
        <taxon>Arthropoda</taxon>
        <taxon>Crustacea</taxon>
        <taxon>Multicrustacea</taxon>
        <taxon>Malacostraca</taxon>
        <taxon>Eumalacostraca</taxon>
        <taxon>Eucarida</taxon>
        <taxon>Decapoda</taxon>
        <taxon>Pleocyemata</taxon>
        <taxon>Brachyura</taxon>
        <taxon>Eubrachyura</taxon>
        <taxon>Portunoidea</taxon>
        <taxon>Portunidae</taxon>
        <taxon>Portuninae</taxon>
        <taxon>Scylla</taxon>
    </lineage>
</organism>
<gene>
    <name evidence="2" type="ORF">O3P69_019528</name>
</gene>
<keyword evidence="3" id="KW-1185">Reference proteome</keyword>
<evidence type="ECO:0000256" key="1">
    <source>
        <dbReference type="SAM" id="MobiDB-lite"/>
    </source>
</evidence>
<feature type="region of interest" description="Disordered" evidence="1">
    <location>
        <begin position="40"/>
        <end position="139"/>
    </location>
</feature>
<sequence length="139" mass="15205">MRGLSGGQWSRTMKDIHTPTHHLLGAVLYFLAYDGVSQVFSMPQPPYQDLADHPTTPDTAPSPHTDDPRPPHTTSGPQTIHVPLQPHPDPTRPSTDPRPSKHHPSPTQTPDIHTHPTGRGEVTPPPPPKPFPPMTPPHS</sequence>
<accession>A0AAW0SY57</accession>
<dbReference type="Proteomes" id="UP001487740">
    <property type="component" value="Unassembled WGS sequence"/>
</dbReference>
<proteinExistence type="predicted"/>
<dbReference type="PRINTS" id="PR01217">
    <property type="entry name" value="PRICHEXTENSN"/>
</dbReference>
<protein>
    <submittedName>
        <fullName evidence="2">Uncharacterized protein</fullName>
    </submittedName>
</protein>
<dbReference type="EMBL" id="JARAKH010000043">
    <property type="protein sequence ID" value="KAK8379622.1"/>
    <property type="molecule type" value="Genomic_DNA"/>
</dbReference>
<dbReference type="AlphaFoldDB" id="A0AAW0SY57"/>
<reference evidence="2 3" key="1">
    <citation type="submission" date="2023-03" db="EMBL/GenBank/DDBJ databases">
        <title>High-quality genome of Scylla paramamosain provides insights in environmental adaptation.</title>
        <authorList>
            <person name="Zhang L."/>
        </authorList>
    </citation>
    <scope>NUCLEOTIDE SEQUENCE [LARGE SCALE GENOMIC DNA]</scope>
    <source>
        <strain evidence="2">LZ_2023a</strain>
        <tissue evidence="2">Muscle</tissue>
    </source>
</reference>
<name>A0AAW0SY57_SCYPA</name>
<evidence type="ECO:0000313" key="3">
    <source>
        <dbReference type="Proteomes" id="UP001487740"/>
    </source>
</evidence>
<feature type="compositionally biased region" description="Pro residues" evidence="1">
    <location>
        <begin position="123"/>
        <end position="139"/>
    </location>
</feature>
<evidence type="ECO:0000313" key="2">
    <source>
        <dbReference type="EMBL" id="KAK8379622.1"/>
    </source>
</evidence>
<comment type="caution">
    <text evidence="2">The sequence shown here is derived from an EMBL/GenBank/DDBJ whole genome shotgun (WGS) entry which is preliminary data.</text>
</comment>